<feature type="transmembrane region" description="Helical" evidence="7">
    <location>
        <begin position="501"/>
        <end position="519"/>
    </location>
</feature>
<dbReference type="NCBIfam" id="TIGR00879">
    <property type="entry name" value="SP"/>
    <property type="match status" value="1"/>
</dbReference>
<dbReference type="InterPro" id="IPR003663">
    <property type="entry name" value="Sugar/inositol_transpt"/>
</dbReference>
<keyword evidence="5 7" id="KW-1133">Transmembrane helix</keyword>
<keyword evidence="3" id="KW-0813">Transport</keyword>
<comment type="subcellular location">
    <subcellularLocation>
        <location evidence="1">Membrane</location>
        <topology evidence="1">Multi-pass membrane protein</topology>
    </subcellularLocation>
</comment>
<dbReference type="AlphaFoldDB" id="A0A1G4T0Y0"/>
<feature type="transmembrane region" description="Helical" evidence="7">
    <location>
        <begin position="808"/>
        <end position="826"/>
    </location>
</feature>
<feature type="domain" description="Major facilitator superfamily (MFS) profile" evidence="8">
    <location>
        <begin position="5"/>
        <end position="406"/>
    </location>
</feature>
<dbReference type="SUPFAM" id="SSF103473">
    <property type="entry name" value="MFS general substrate transporter"/>
    <property type="match status" value="2"/>
</dbReference>
<reference evidence="10" key="1">
    <citation type="submission" date="2016-10" db="EMBL/GenBank/DDBJ databases">
        <authorList>
            <person name="Varghese N."/>
            <person name="Submissions S."/>
        </authorList>
    </citation>
    <scope>NUCLEOTIDE SEQUENCE [LARGE SCALE GENOMIC DNA]</scope>
    <source>
        <strain evidence="10">CGMCC 1.1761</strain>
    </source>
</reference>
<feature type="transmembrane region" description="Helical" evidence="7">
    <location>
        <begin position="525"/>
        <end position="548"/>
    </location>
</feature>
<feature type="transmembrane region" description="Helical" evidence="7">
    <location>
        <begin position="764"/>
        <end position="787"/>
    </location>
</feature>
<feature type="transmembrane region" description="Helical" evidence="7">
    <location>
        <begin position="258"/>
        <end position="276"/>
    </location>
</feature>
<feature type="transmembrane region" description="Helical" evidence="7">
    <location>
        <begin position="735"/>
        <end position="758"/>
    </location>
</feature>
<feature type="transmembrane region" description="Helical" evidence="7">
    <location>
        <begin position="352"/>
        <end position="375"/>
    </location>
</feature>
<feature type="transmembrane region" description="Helical" evidence="7">
    <location>
        <begin position="96"/>
        <end position="116"/>
    </location>
</feature>
<evidence type="ECO:0000313" key="9">
    <source>
        <dbReference type="EMBL" id="SCW74189.1"/>
    </source>
</evidence>
<dbReference type="InterPro" id="IPR005829">
    <property type="entry name" value="Sugar_transporter_CS"/>
</dbReference>
<dbReference type="GO" id="GO:0016020">
    <property type="term" value="C:membrane"/>
    <property type="evidence" value="ECO:0007669"/>
    <property type="project" value="UniProtKB-SubCell"/>
</dbReference>
<name>A0A1G4T0Y0_9HYPH</name>
<organism evidence="9 10">
    <name type="scientific">Ancylobacter rudongensis</name>
    <dbReference type="NCBI Taxonomy" id="177413"/>
    <lineage>
        <taxon>Bacteria</taxon>
        <taxon>Pseudomonadati</taxon>
        <taxon>Pseudomonadota</taxon>
        <taxon>Alphaproteobacteria</taxon>
        <taxon>Hyphomicrobiales</taxon>
        <taxon>Xanthobacteraceae</taxon>
        <taxon>Ancylobacter</taxon>
    </lineage>
</organism>
<feature type="domain" description="Major facilitator superfamily (MFS) profile" evidence="8">
    <location>
        <begin position="436"/>
        <end position="857"/>
    </location>
</feature>
<sequence>MLHLSVAIASLGGLLFGYETGVAAGALQQAVGEWGLGRSALLLVSTGTLAGALFGALVSGWLSDRIGRRDVIMATAALFTLGAFSGAVAPSIGVLFVARVVVGVAVGAMSAVGPTYIAEIAPARSRGALVTAFQLAITLGVLLAYGADEVFHDVTAGWRTMLGLGAAPGLVLAGAALLLRESPLWLDLQDAEERSYHCRDEPRDAGPFSIQGRQALLLCVSLFFFQQFVGINTLLYFAPSIMEGVDFSLGSGLLAGDAMPLGIVNVLATIGAICLIDRMGRRPLLLASFIGSAAGLALAGAGLAFSVSEPGPGHAMAAAGVFAFVAFFAIGLGPIPWVTAVELCPIRVRGMAIGLVAASHWLFDGITSAISLVPADEPTRAGIFAVYAGVAVVGFFLFRRALPECNGLGLTEINARAMAAAAAVRARGSLFVHYAVTALVTTGGLLNGFNFAITAAAIVLLAREWGLGPFEQGAVVSTLVLGLAGGSFLAGALADRFGRRYLLMSTAALFVAGAFLSALAPSLMWLLMARAAVGLAIGIASPTTGIYVAEISPSAIRGRLMSFEAATYGAGAILAYCVSIWFEATPEGWRYMFAFIAVPSTLYGLLLLPLPESPRWLAMQGRHAAARRVLRQFDEHDVDHVLAEMEPVPREDMSGAWRQLASRANRPILVLGITLMFLIVFCGWDMVLFYAPTLLEEIGFEDTTVNFVTTLGLSVVFLVATFISLGIVDRVGRKPLVISGLVIMSGCLALLSLLHGSVDGSVAAAWAMVAVLAVFVGVFALTLGQVGEIVVAEIFPQAIRGPGTSLSHGMRSLFAFIFTLTFPFVIDTAGLGVTFLSYAAINLLGAAYLFRHMPETRNKSLEDIARYWRER</sequence>
<feature type="transmembrane region" description="Helical" evidence="7">
    <location>
        <begin position="158"/>
        <end position="179"/>
    </location>
</feature>
<feature type="transmembrane region" description="Helical" evidence="7">
    <location>
        <begin position="283"/>
        <end position="305"/>
    </location>
</feature>
<dbReference type="RefSeq" id="WP_091440278.1">
    <property type="nucleotide sequence ID" value="NZ_FMTP01000003.1"/>
</dbReference>
<evidence type="ECO:0000313" key="10">
    <source>
        <dbReference type="Proteomes" id="UP000198889"/>
    </source>
</evidence>
<feature type="transmembrane region" description="Helical" evidence="7">
    <location>
        <begin position="474"/>
        <end position="494"/>
    </location>
</feature>
<dbReference type="PANTHER" id="PTHR48020:SF12">
    <property type="entry name" value="PROTON MYO-INOSITOL COTRANSPORTER"/>
    <property type="match status" value="1"/>
</dbReference>
<feature type="transmembrane region" description="Helical" evidence="7">
    <location>
        <begin position="711"/>
        <end position="728"/>
    </location>
</feature>
<dbReference type="PROSITE" id="PS00217">
    <property type="entry name" value="SUGAR_TRANSPORT_2"/>
    <property type="match status" value="1"/>
</dbReference>
<dbReference type="InterPro" id="IPR036259">
    <property type="entry name" value="MFS_trans_sf"/>
</dbReference>
<dbReference type="FunFam" id="1.20.1250.20:FF:000134">
    <property type="entry name" value="MFS sugar transporter protein"/>
    <property type="match status" value="1"/>
</dbReference>
<feature type="transmembrane region" description="Helical" evidence="7">
    <location>
        <begin position="215"/>
        <end position="238"/>
    </location>
</feature>
<proteinExistence type="inferred from homology"/>
<dbReference type="GO" id="GO:0022857">
    <property type="term" value="F:transmembrane transporter activity"/>
    <property type="evidence" value="ECO:0007669"/>
    <property type="project" value="InterPro"/>
</dbReference>
<evidence type="ECO:0000256" key="7">
    <source>
        <dbReference type="SAM" id="Phobius"/>
    </source>
</evidence>
<evidence type="ECO:0000256" key="2">
    <source>
        <dbReference type="ARBA" id="ARBA00010992"/>
    </source>
</evidence>
<dbReference type="Proteomes" id="UP000198889">
    <property type="component" value="Unassembled WGS sequence"/>
</dbReference>
<feature type="transmembrane region" description="Helical" evidence="7">
    <location>
        <begin position="317"/>
        <end position="340"/>
    </location>
</feature>
<keyword evidence="4 7" id="KW-0812">Transmembrane</keyword>
<feature type="transmembrane region" description="Helical" evidence="7">
    <location>
        <begin position="381"/>
        <end position="398"/>
    </location>
</feature>
<dbReference type="STRING" id="177413.SAMN05660859_2642"/>
<feature type="transmembrane region" description="Helical" evidence="7">
    <location>
        <begin position="434"/>
        <end position="462"/>
    </location>
</feature>
<feature type="transmembrane region" description="Helical" evidence="7">
    <location>
        <begin position="40"/>
        <end position="59"/>
    </location>
</feature>
<gene>
    <name evidence="9" type="ORF">SAMN05660859_2642</name>
</gene>
<evidence type="ECO:0000256" key="3">
    <source>
        <dbReference type="ARBA" id="ARBA00022448"/>
    </source>
</evidence>
<comment type="similarity">
    <text evidence="2">Belongs to the major facilitator superfamily. Sugar transporter (TC 2.A.1.1) family.</text>
</comment>
<evidence type="ECO:0000256" key="1">
    <source>
        <dbReference type="ARBA" id="ARBA00004141"/>
    </source>
</evidence>
<dbReference type="InterPro" id="IPR005828">
    <property type="entry name" value="MFS_sugar_transport-like"/>
</dbReference>
<feature type="transmembrane region" description="Helical" evidence="7">
    <location>
        <begin position="832"/>
        <end position="850"/>
    </location>
</feature>
<evidence type="ECO:0000256" key="4">
    <source>
        <dbReference type="ARBA" id="ARBA00022692"/>
    </source>
</evidence>
<protein>
    <submittedName>
        <fullName evidence="9">MFS transporter, sugar porter (SP) family</fullName>
    </submittedName>
</protein>
<evidence type="ECO:0000256" key="5">
    <source>
        <dbReference type="ARBA" id="ARBA00022989"/>
    </source>
</evidence>
<keyword evidence="10" id="KW-1185">Reference proteome</keyword>
<dbReference type="InterPro" id="IPR020846">
    <property type="entry name" value="MFS_dom"/>
</dbReference>
<dbReference type="EMBL" id="FMTP01000003">
    <property type="protein sequence ID" value="SCW74189.1"/>
    <property type="molecule type" value="Genomic_DNA"/>
</dbReference>
<evidence type="ECO:0000256" key="6">
    <source>
        <dbReference type="ARBA" id="ARBA00023136"/>
    </source>
</evidence>
<dbReference type="PANTHER" id="PTHR48020">
    <property type="entry name" value="PROTON MYO-INOSITOL COTRANSPORTER"/>
    <property type="match status" value="1"/>
</dbReference>
<feature type="transmembrane region" description="Helical" evidence="7">
    <location>
        <begin position="71"/>
        <end position="90"/>
    </location>
</feature>
<dbReference type="Gene3D" id="1.20.1250.20">
    <property type="entry name" value="MFS general substrate transporter like domains"/>
    <property type="match status" value="3"/>
</dbReference>
<feature type="transmembrane region" description="Helical" evidence="7">
    <location>
        <begin position="588"/>
        <end position="610"/>
    </location>
</feature>
<feature type="transmembrane region" description="Helical" evidence="7">
    <location>
        <begin position="560"/>
        <end position="582"/>
    </location>
</feature>
<feature type="transmembrane region" description="Helical" evidence="7">
    <location>
        <begin position="668"/>
        <end position="691"/>
    </location>
</feature>
<dbReference type="InterPro" id="IPR050814">
    <property type="entry name" value="Myo-inositol_Transporter"/>
</dbReference>
<keyword evidence="6 7" id="KW-0472">Membrane</keyword>
<accession>A0A1G4T0Y0</accession>
<evidence type="ECO:0000259" key="8">
    <source>
        <dbReference type="PROSITE" id="PS50850"/>
    </source>
</evidence>
<dbReference type="PROSITE" id="PS00216">
    <property type="entry name" value="SUGAR_TRANSPORT_1"/>
    <property type="match status" value="4"/>
</dbReference>
<feature type="transmembrane region" description="Helical" evidence="7">
    <location>
        <begin position="128"/>
        <end position="146"/>
    </location>
</feature>
<dbReference type="PROSITE" id="PS50850">
    <property type="entry name" value="MFS"/>
    <property type="match status" value="2"/>
</dbReference>
<dbReference type="PRINTS" id="PR00171">
    <property type="entry name" value="SUGRTRNSPORT"/>
</dbReference>
<dbReference type="Pfam" id="PF00083">
    <property type="entry name" value="Sugar_tr"/>
    <property type="match status" value="2"/>
</dbReference>